<evidence type="ECO:0000313" key="4">
    <source>
        <dbReference type="Proteomes" id="UP000002051"/>
    </source>
</evidence>
<name>A0A072UP14_MEDTR</name>
<keyword evidence="4" id="KW-1185">Reference proteome</keyword>
<dbReference type="STRING" id="3880.A0A072UP14"/>
<gene>
    <name evidence="1" type="ordered locus">MTR_4g081620</name>
    <name evidence="2" type="ORF">MtrunA17_Chr4g0042331</name>
</gene>
<dbReference type="Proteomes" id="UP000265566">
    <property type="component" value="Chromosome 4"/>
</dbReference>
<dbReference type="EMBL" id="PSQE01000004">
    <property type="protein sequence ID" value="RHN61966.1"/>
    <property type="molecule type" value="Genomic_DNA"/>
</dbReference>
<reference evidence="3" key="3">
    <citation type="submission" date="2015-04" db="UniProtKB">
        <authorList>
            <consortium name="EnsemblPlants"/>
        </authorList>
    </citation>
    <scope>IDENTIFICATION</scope>
    <source>
        <strain evidence="3">cv. Jemalong A17</strain>
    </source>
</reference>
<evidence type="ECO:0000313" key="1">
    <source>
        <dbReference type="EMBL" id="KEH30773.1"/>
    </source>
</evidence>
<reference evidence="1 4" key="2">
    <citation type="journal article" date="2014" name="BMC Genomics">
        <title>An improved genome release (version Mt4.0) for the model legume Medicago truncatula.</title>
        <authorList>
            <person name="Tang H."/>
            <person name="Krishnakumar V."/>
            <person name="Bidwell S."/>
            <person name="Rosen B."/>
            <person name="Chan A."/>
            <person name="Zhou S."/>
            <person name="Gentzbittel L."/>
            <person name="Childs K.L."/>
            <person name="Yandell M."/>
            <person name="Gundlach H."/>
            <person name="Mayer K.F."/>
            <person name="Schwartz D.C."/>
            <person name="Town C.D."/>
        </authorList>
    </citation>
    <scope>GENOME REANNOTATION</scope>
    <source>
        <strain evidence="1">A17</strain>
        <strain evidence="3 4">cv. Jemalong A17</strain>
    </source>
</reference>
<reference evidence="2" key="4">
    <citation type="journal article" date="2018" name="Nat. Plants">
        <title>Whole-genome landscape of Medicago truncatula symbiotic genes.</title>
        <authorList>
            <person name="Pecrix Y."/>
            <person name="Gamas P."/>
            <person name="Carrere S."/>
        </authorList>
    </citation>
    <scope>NUCLEOTIDE SEQUENCE</scope>
    <source>
        <tissue evidence="2">Leaves</tissue>
    </source>
</reference>
<protein>
    <submittedName>
        <fullName evidence="1">Pre-mRNA-splicing factor of RES complex protein</fullName>
    </submittedName>
</protein>
<proteinExistence type="predicted"/>
<evidence type="ECO:0000313" key="2">
    <source>
        <dbReference type="EMBL" id="RHN61966.1"/>
    </source>
</evidence>
<accession>A0A072UP14</accession>
<dbReference type="HOGENOM" id="CLU_2254133_0_0_1"/>
<dbReference type="EnsemblPlants" id="KEH30773">
    <property type="protein sequence ID" value="KEH30773"/>
    <property type="gene ID" value="MTR_4g081620"/>
</dbReference>
<dbReference type="Gramene" id="rna24483">
    <property type="protein sequence ID" value="RHN61966.1"/>
    <property type="gene ID" value="gene24483"/>
</dbReference>
<dbReference type="AlphaFoldDB" id="A0A072UP14"/>
<dbReference type="EMBL" id="CM001220">
    <property type="protein sequence ID" value="KEH30773.1"/>
    <property type="molecule type" value="Genomic_DNA"/>
</dbReference>
<reference evidence="1 4" key="1">
    <citation type="journal article" date="2011" name="Nature">
        <title>The Medicago genome provides insight into the evolution of rhizobial symbioses.</title>
        <authorList>
            <person name="Young N.D."/>
            <person name="Debelle F."/>
            <person name="Oldroyd G.E."/>
            <person name="Geurts R."/>
            <person name="Cannon S.B."/>
            <person name="Udvardi M.K."/>
            <person name="Benedito V.A."/>
            <person name="Mayer K.F."/>
            <person name="Gouzy J."/>
            <person name="Schoof H."/>
            <person name="Van de Peer Y."/>
            <person name="Proost S."/>
            <person name="Cook D.R."/>
            <person name="Meyers B.C."/>
            <person name="Spannagl M."/>
            <person name="Cheung F."/>
            <person name="De Mita S."/>
            <person name="Krishnakumar V."/>
            <person name="Gundlach H."/>
            <person name="Zhou S."/>
            <person name="Mudge J."/>
            <person name="Bharti A.K."/>
            <person name="Murray J.D."/>
            <person name="Naoumkina M.A."/>
            <person name="Rosen B."/>
            <person name="Silverstein K.A."/>
            <person name="Tang H."/>
            <person name="Rombauts S."/>
            <person name="Zhao P.X."/>
            <person name="Zhou P."/>
            <person name="Barbe V."/>
            <person name="Bardou P."/>
            <person name="Bechner M."/>
            <person name="Bellec A."/>
            <person name="Berger A."/>
            <person name="Berges H."/>
            <person name="Bidwell S."/>
            <person name="Bisseling T."/>
            <person name="Choisne N."/>
            <person name="Couloux A."/>
            <person name="Denny R."/>
            <person name="Deshpande S."/>
            <person name="Dai X."/>
            <person name="Doyle J.J."/>
            <person name="Dudez A.M."/>
            <person name="Farmer A.D."/>
            <person name="Fouteau S."/>
            <person name="Franken C."/>
            <person name="Gibelin C."/>
            <person name="Gish J."/>
            <person name="Goldstein S."/>
            <person name="Gonzalez A.J."/>
            <person name="Green P.J."/>
            <person name="Hallab A."/>
            <person name="Hartog M."/>
            <person name="Hua A."/>
            <person name="Humphray S.J."/>
            <person name="Jeong D.H."/>
            <person name="Jing Y."/>
            <person name="Jocker A."/>
            <person name="Kenton S.M."/>
            <person name="Kim D.J."/>
            <person name="Klee K."/>
            <person name="Lai H."/>
            <person name="Lang C."/>
            <person name="Lin S."/>
            <person name="Macmil S.L."/>
            <person name="Magdelenat G."/>
            <person name="Matthews L."/>
            <person name="McCorrison J."/>
            <person name="Monaghan E.L."/>
            <person name="Mun J.H."/>
            <person name="Najar F.Z."/>
            <person name="Nicholson C."/>
            <person name="Noirot C."/>
            <person name="O'Bleness M."/>
            <person name="Paule C.R."/>
            <person name="Poulain J."/>
            <person name="Prion F."/>
            <person name="Qin B."/>
            <person name="Qu C."/>
            <person name="Retzel E.F."/>
            <person name="Riddle C."/>
            <person name="Sallet E."/>
            <person name="Samain S."/>
            <person name="Samson N."/>
            <person name="Sanders I."/>
            <person name="Saurat O."/>
            <person name="Scarpelli C."/>
            <person name="Schiex T."/>
            <person name="Segurens B."/>
            <person name="Severin A.J."/>
            <person name="Sherrier D.J."/>
            <person name="Shi R."/>
            <person name="Sims S."/>
            <person name="Singer S.R."/>
            <person name="Sinharoy S."/>
            <person name="Sterck L."/>
            <person name="Viollet A."/>
            <person name="Wang B.B."/>
            <person name="Wang K."/>
            <person name="Wang M."/>
            <person name="Wang X."/>
            <person name="Warfsmann J."/>
            <person name="Weissenbach J."/>
            <person name="White D.D."/>
            <person name="White J.D."/>
            <person name="Wiley G.B."/>
            <person name="Wincker P."/>
            <person name="Xing Y."/>
            <person name="Yang L."/>
            <person name="Yao Z."/>
            <person name="Ying F."/>
            <person name="Zhai J."/>
            <person name="Zhou L."/>
            <person name="Zuber A."/>
            <person name="Denarie J."/>
            <person name="Dixon R.A."/>
            <person name="May G.D."/>
            <person name="Schwartz D.C."/>
            <person name="Rogers J."/>
            <person name="Quetier F."/>
            <person name="Town C.D."/>
            <person name="Roe B.A."/>
        </authorList>
    </citation>
    <scope>NUCLEOTIDE SEQUENCE [LARGE SCALE GENOMIC DNA]</scope>
    <source>
        <strain evidence="1">A17</strain>
        <strain evidence="3 4">cv. Jemalong A17</strain>
    </source>
</reference>
<dbReference type="Proteomes" id="UP000002051">
    <property type="component" value="Chromosome 4"/>
</dbReference>
<sequence length="104" mass="12213">MDLFEPAFHDKKGVRITKEEYLSKKPKEEIGMEWGKELARKRKVEAWLEAEKEMTFAITGDYAEDAELEKDLKEMIRWGDLQIIICGSAVERPDKRARFHLNEA</sequence>
<organism evidence="1 4">
    <name type="scientific">Medicago truncatula</name>
    <name type="common">Barrel medic</name>
    <name type="synonym">Medicago tribuloides</name>
    <dbReference type="NCBI Taxonomy" id="3880"/>
    <lineage>
        <taxon>Eukaryota</taxon>
        <taxon>Viridiplantae</taxon>
        <taxon>Streptophyta</taxon>
        <taxon>Embryophyta</taxon>
        <taxon>Tracheophyta</taxon>
        <taxon>Spermatophyta</taxon>
        <taxon>Magnoliopsida</taxon>
        <taxon>eudicotyledons</taxon>
        <taxon>Gunneridae</taxon>
        <taxon>Pentapetalae</taxon>
        <taxon>rosids</taxon>
        <taxon>fabids</taxon>
        <taxon>Fabales</taxon>
        <taxon>Fabaceae</taxon>
        <taxon>Papilionoideae</taxon>
        <taxon>50 kb inversion clade</taxon>
        <taxon>NPAAA clade</taxon>
        <taxon>Hologalegina</taxon>
        <taxon>IRL clade</taxon>
        <taxon>Trifolieae</taxon>
        <taxon>Medicago</taxon>
    </lineage>
</organism>
<evidence type="ECO:0000313" key="3">
    <source>
        <dbReference type="EnsemblPlants" id="KEH30773"/>
    </source>
</evidence>